<evidence type="ECO:0000313" key="9">
    <source>
        <dbReference type="Proteomes" id="UP000243515"/>
    </source>
</evidence>
<organism evidence="8 9">
    <name type="scientific">Elaphomyces granulatus</name>
    <dbReference type="NCBI Taxonomy" id="519963"/>
    <lineage>
        <taxon>Eukaryota</taxon>
        <taxon>Fungi</taxon>
        <taxon>Dikarya</taxon>
        <taxon>Ascomycota</taxon>
        <taxon>Pezizomycotina</taxon>
        <taxon>Eurotiomycetes</taxon>
        <taxon>Eurotiomycetidae</taxon>
        <taxon>Eurotiales</taxon>
        <taxon>Elaphomycetaceae</taxon>
        <taxon>Elaphomyces</taxon>
    </lineage>
</organism>
<dbReference type="InterPro" id="IPR036864">
    <property type="entry name" value="Zn2-C6_fun-type_DNA-bd_sf"/>
</dbReference>
<dbReference type="PROSITE" id="PS00463">
    <property type="entry name" value="ZN2_CY6_FUNGAL_1"/>
    <property type="match status" value="1"/>
</dbReference>
<evidence type="ECO:0000256" key="6">
    <source>
        <dbReference type="SAM" id="MobiDB-lite"/>
    </source>
</evidence>
<dbReference type="Gene3D" id="4.10.240.10">
    <property type="entry name" value="Zn(2)-C6 fungal-type DNA-binding domain"/>
    <property type="match status" value="1"/>
</dbReference>
<dbReference type="CDD" id="cd00067">
    <property type="entry name" value="GAL4"/>
    <property type="match status" value="1"/>
</dbReference>
<evidence type="ECO:0000256" key="3">
    <source>
        <dbReference type="ARBA" id="ARBA00023125"/>
    </source>
</evidence>
<dbReference type="Pfam" id="PF00172">
    <property type="entry name" value="Zn_clus"/>
    <property type="match status" value="1"/>
</dbReference>
<dbReference type="GO" id="GO:0008270">
    <property type="term" value="F:zinc ion binding"/>
    <property type="evidence" value="ECO:0007669"/>
    <property type="project" value="InterPro"/>
</dbReference>
<keyword evidence="3" id="KW-0238">DNA-binding</keyword>
<dbReference type="CDD" id="cd12148">
    <property type="entry name" value="fungal_TF_MHR"/>
    <property type="match status" value="1"/>
</dbReference>
<dbReference type="InterPro" id="IPR001138">
    <property type="entry name" value="Zn2Cys6_DnaBD"/>
</dbReference>
<comment type="subcellular location">
    <subcellularLocation>
        <location evidence="1">Nucleus</location>
    </subcellularLocation>
</comment>
<evidence type="ECO:0000256" key="1">
    <source>
        <dbReference type="ARBA" id="ARBA00004123"/>
    </source>
</evidence>
<gene>
    <name evidence="8" type="ORF">Egran_07045</name>
</gene>
<protein>
    <recommendedName>
        <fullName evidence="7">Zn(2)-C6 fungal-type domain-containing protein</fullName>
    </recommendedName>
</protein>
<evidence type="ECO:0000259" key="7">
    <source>
        <dbReference type="PROSITE" id="PS50048"/>
    </source>
</evidence>
<evidence type="ECO:0000256" key="2">
    <source>
        <dbReference type="ARBA" id="ARBA00023015"/>
    </source>
</evidence>
<keyword evidence="9" id="KW-1185">Reference proteome</keyword>
<comment type="caution">
    <text evidence="8">The sequence shown here is derived from an EMBL/GenBank/DDBJ whole genome shotgun (WGS) entry which is preliminary data.</text>
</comment>
<dbReference type="GO" id="GO:0003677">
    <property type="term" value="F:DNA binding"/>
    <property type="evidence" value="ECO:0007669"/>
    <property type="project" value="UniProtKB-KW"/>
</dbReference>
<name>A0A232LMZ9_9EURO</name>
<dbReference type="PANTHER" id="PTHR31001:SF40">
    <property type="entry name" value="ZN(II)2CYS6 TRANSCRIPTION FACTOR (EUROFUNG)"/>
    <property type="match status" value="1"/>
</dbReference>
<keyword evidence="4" id="KW-0804">Transcription</keyword>
<accession>A0A232LMZ9</accession>
<evidence type="ECO:0000256" key="4">
    <source>
        <dbReference type="ARBA" id="ARBA00023163"/>
    </source>
</evidence>
<dbReference type="PANTHER" id="PTHR31001">
    <property type="entry name" value="UNCHARACTERIZED TRANSCRIPTIONAL REGULATORY PROTEIN"/>
    <property type="match status" value="1"/>
</dbReference>
<dbReference type="EMBL" id="NPHW01007445">
    <property type="protein sequence ID" value="OXV05187.1"/>
    <property type="molecule type" value="Genomic_DNA"/>
</dbReference>
<dbReference type="AlphaFoldDB" id="A0A232LMZ9"/>
<keyword evidence="5" id="KW-0539">Nucleus</keyword>
<sequence length="745" mass="84796">MKQVHSQTKSNDFGQASPIYKEPRTVDEVLIRRNGKLSSCEPCRKSKVRCDHTRPICLKCQSREIAADCLYHPAPLTRDRERERERTRNGGVKENNQIWKKNTDRSSTVNHVAALTVTTSTEYQRQLKLGPEETQNMLTADYWDRNTDSPHSQPTVLPYAESFLAGYEEDRTETQSYHGTFGISNSRWNDFSIPPTINLPESNIKMSRLVEIGMRLISRLEKFSVMQSLVEDYLNNSQVAPIAAPLVLGALSDLRKFLECDGEANGDKYALCLKITENTCRPFEIPPNISAQQFHTLFTGDNLRWEFIGLAFTWMALSMLRSQGDVFSQNRELSNTSSLPETMAECSNSCISLCQNIVPPNDVMIWLLYDNLVLSTQLHGDFSCYAWQRLGDLSAAVFAVGLHRDEKAPMERSTEVPFFLLQSRKRAFAASYQIDKRLANVFIRPPRIPGVYSDYILPLDLDDNTLFYNGPALERALSNLDAKGWNKDQSIRPVTWIRLRYILSKFREEALGVWLSIPKVDIVQELRDILQRSNDAWAFIPPHLHYDESCWQLNLPIPVCVMLLAVFLEHLRTQFLLQRLLCRHWPAAKDALIKVSMQLLSTVMVMTSPRIQCADIRREAAWMLPLYALPSIGVLAVELRQNAYQEHLYPDLVPRVQLIKHLGVLISHLELVADPGDTNYDRCIGCSQVMEQILEEVVESASVLPNCGFNGDVAQFNSEVTLLGPILTDTEVFLTWLDNSASFSI</sequence>
<feature type="domain" description="Zn(2)-C6 fungal-type" evidence="7">
    <location>
        <begin position="39"/>
        <end position="71"/>
    </location>
</feature>
<feature type="compositionally biased region" description="Polar residues" evidence="6">
    <location>
        <begin position="94"/>
        <end position="105"/>
    </location>
</feature>
<dbReference type="GO" id="GO:0000981">
    <property type="term" value="F:DNA-binding transcription factor activity, RNA polymerase II-specific"/>
    <property type="evidence" value="ECO:0007669"/>
    <property type="project" value="InterPro"/>
</dbReference>
<dbReference type="GO" id="GO:0005634">
    <property type="term" value="C:nucleus"/>
    <property type="evidence" value="ECO:0007669"/>
    <property type="project" value="UniProtKB-SubCell"/>
</dbReference>
<dbReference type="SUPFAM" id="SSF57701">
    <property type="entry name" value="Zn2/Cys6 DNA-binding domain"/>
    <property type="match status" value="1"/>
</dbReference>
<proteinExistence type="predicted"/>
<dbReference type="Proteomes" id="UP000243515">
    <property type="component" value="Unassembled WGS sequence"/>
</dbReference>
<evidence type="ECO:0000256" key="5">
    <source>
        <dbReference type="ARBA" id="ARBA00023242"/>
    </source>
</evidence>
<dbReference type="OrthoDB" id="6612291at2759"/>
<dbReference type="SMART" id="SM00066">
    <property type="entry name" value="GAL4"/>
    <property type="match status" value="1"/>
</dbReference>
<evidence type="ECO:0000313" key="8">
    <source>
        <dbReference type="EMBL" id="OXV05187.1"/>
    </source>
</evidence>
<feature type="region of interest" description="Disordered" evidence="6">
    <location>
        <begin position="80"/>
        <end position="105"/>
    </location>
</feature>
<keyword evidence="2" id="KW-0805">Transcription regulation</keyword>
<reference evidence="8 9" key="1">
    <citation type="journal article" date="2015" name="Environ. Microbiol.">
        <title>Metagenome sequence of Elaphomyces granulatus from sporocarp tissue reveals Ascomycota ectomycorrhizal fingerprints of genome expansion and a Proteobacteria-rich microbiome.</title>
        <authorList>
            <person name="Quandt C.A."/>
            <person name="Kohler A."/>
            <person name="Hesse C.N."/>
            <person name="Sharpton T.J."/>
            <person name="Martin F."/>
            <person name="Spatafora J.W."/>
        </authorList>
    </citation>
    <scope>NUCLEOTIDE SEQUENCE [LARGE SCALE GENOMIC DNA]</scope>
    <source>
        <strain evidence="8 9">OSC145934</strain>
    </source>
</reference>
<dbReference type="InterPro" id="IPR050613">
    <property type="entry name" value="Sec_Metabolite_Reg"/>
</dbReference>
<dbReference type="PROSITE" id="PS50048">
    <property type="entry name" value="ZN2_CY6_FUNGAL_2"/>
    <property type="match status" value="1"/>
</dbReference>